<dbReference type="GO" id="GO:0032259">
    <property type="term" value="P:methylation"/>
    <property type="evidence" value="ECO:0007669"/>
    <property type="project" value="UniProtKB-KW"/>
</dbReference>
<keyword evidence="3" id="KW-0949">S-adenosyl-L-methionine</keyword>
<dbReference type="GO" id="GO:0016279">
    <property type="term" value="F:protein-lysine N-methyltransferase activity"/>
    <property type="evidence" value="ECO:0007669"/>
    <property type="project" value="TreeGrafter"/>
</dbReference>
<dbReference type="PANTHER" id="PTHR13271">
    <property type="entry name" value="UNCHARACTERIZED PUTATIVE METHYLTRANSFERASE"/>
    <property type="match status" value="1"/>
</dbReference>
<dbReference type="RefSeq" id="XP_008863252.1">
    <property type="nucleotide sequence ID" value="XM_008865030.1"/>
</dbReference>
<dbReference type="InterPro" id="IPR015353">
    <property type="entry name" value="Rubisco_LSMT_subst-bd"/>
</dbReference>
<protein>
    <recommendedName>
        <fullName evidence="5">Rubisco LSMT substrate-binding domain-containing protein</fullName>
    </recommendedName>
</protein>
<evidence type="ECO:0000256" key="4">
    <source>
        <dbReference type="SAM" id="MobiDB-lite"/>
    </source>
</evidence>
<dbReference type="PANTHER" id="PTHR13271:SF137">
    <property type="entry name" value="SET DOMAIN-CONTAINING PROTEIN"/>
    <property type="match status" value="1"/>
</dbReference>
<feature type="region of interest" description="Disordered" evidence="4">
    <location>
        <begin position="495"/>
        <end position="521"/>
    </location>
</feature>
<evidence type="ECO:0000256" key="3">
    <source>
        <dbReference type="ARBA" id="ARBA00022691"/>
    </source>
</evidence>
<organism evidence="6">
    <name type="scientific">Aphanomyces invadans</name>
    <dbReference type="NCBI Taxonomy" id="157072"/>
    <lineage>
        <taxon>Eukaryota</taxon>
        <taxon>Sar</taxon>
        <taxon>Stramenopiles</taxon>
        <taxon>Oomycota</taxon>
        <taxon>Saprolegniomycetes</taxon>
        <taxon>Saprolegniales</taxon>
        <taxon>Verrucalvaceae</taxon>
        <taxon>Aphanomyces</taxon>
    </lineage>
</organism>
<keyword evidence="2" id="KW-0808">Transferase</keyword>
<proteinExistence type="predicted"/>
<dbReference type="VEuPathDB" id="FungiDB:H310_01788"/>
<dbReference type="eggNOG" id="KOG1337">
    <property type="taxonomic scope" value="Eukaryota"/>
</dbReference>
<dbReference type="InterPro" id="IPR036464">
    <property type="entry name" value="Rubisco_LSMT_subst-bd_sf"/>
</dbReference>
<dbReference type="InterPro" id="IPR050600">
    <property type="entry name" value="SETD3_SETD6_MTase"/>
</dbReference>
<dbReference type="SUPFAM" id="SSF81822">
    <property type="entry name" value="RuBisCo LSMT C-terminal, substrate-binding domain"/>
    <property type="match status" value="1"/>
</dbReference>
<dbReference type="EMBL" id="KI913954">
    <property type="protein sequence ID" value="ETW07159.1"/>
    <property type="molecule type" value="Genomic_DNA"/>
</dbReference>
<dbReference type="Gene3D" id="3.90.1410.10">
    <property type="entry name" value="set domain protein methyltransferase, domain 1"/>
    <property type="match status" value="1"/>
</dbReference>
<evidence type="ECO:0000259" key="5">
    <source>
        <dbReference type="Pfam" id="PF09273"/>
    </source>
</evidence>
<gene>
    <name evidence="6" type="ORF">H310_01788</name>
</gene>
<dbReference type="CDD" id="cd10527">
    <property type="entry name" value="SET_LSMT"/>
    <property type="match status" value="1"/>
</dbReference>
<keyword evidence="1" id="KW-0489">Methyltransferase</keyword>
<dbReference type="AlphaFoldDB" id="A0A024ULH2"/>
<dbReference type="GeneID" id="20078838"/>
<dbReference type="Pfam" id="PF09273">
    <property type="entry name" value="Rubis-subs-bind"/>
    <property type="match status" value="1"/>
</dbReference>
<feature type="domain" description="Rubisco LSMT substrate-binding" evidence="5">
    <location>
        <begin position="324"/>
        <end position="443"/>
    </location>
</feature>
<evidence type="ECO:0000256" key="2">
    <source>
        <dbReference type="ARBA" id="ARBA00022679"/>
    </source>
</evidence>
<evidence type="ECO:0000256" key="1">
    <source>
        <dbReference type="ARBA" id="ARBA00022603"/>
    </source>
</evidence>
<accession>A0A024ULH2</accession>
<reference evidence="6" key="1">
    <citation type="submission" date="2013-12" db="EMBL/GenBank/DDBJ databases">
        <title>The Genome Sequence of Aphanomyces invadans NJM9701.</title>
        <authorList>
            <consortium name="The Broad Institute Genomics Platform"/>
            <person name="Russ C."/>
            <person name="Tyler B."/>
            <person name="van West P."/>
            <person name="Dieguez-Uribeondo J."/>
            <person name="Young S.K."/>
            <person name="Zeng Q."/>
            <person name="Gargeya S."/>
            <person name="Fitzgerald M."/>
            <person name="Abouelleil A."/>
            <person name="Alvarado L."/>
            <person name="Chapman S.B."/>
            <person name="Gainer-Dewar J."/>
            <person name="Goldberg J."/>
            <person name="Griggs A."/>
            <person name="Gujja S."/>
            <person name="Hansen M."/>
            <person name="Howarth C."/>
            <person name="Imamovic A."/>
            <person name="Ireland A."/>
            <person name="Larimer J."/>
            <person name="McCowan C."/>
            <person name="Murphy C."/>
            <person name="Pearson M."/>
            <person name="Poon T.W."/>
            <person name="Priest M."/>
            <person name="Roberts A."/>
            <person name="Saif S."/>
            <person name="Shea T."/>
            <person name="Sykes S."/>
            <person name="Wortman J."/>
            <person name="Nusbaum C."/>
            <person name="Birren B."/>
        </authorList>
    </citation>
    <scope>NUCLEOTIDE SEQUENCE [LARGE SCALE GENOMIC DNA]</scope>
    <source>
        <strain evidence="6">NJM9701</strain>
    </source>
</reference>
<sequence length="521" mass="58150">MESPTKRLKAALFLDADDDPAADDDQADGLKNVIVSPLLSPSASDDEALDVGERLCRWLEANGAELSKLRIETYAPEVRGVHARDHIVAKERVMRIPLNCLITVEMGKATELGQKLLHVEFAAPKHIFLMMYLLTDMELGNGSFFKCYYDSLPSTLSNMPIFWRDDELAWLQGSHILHQIADRKAAIERDYQTICGIDPDFGDRFSLDRFSWARMVVCSRNFGLTIDGVKTAALVPYADMLNHYRPRETCWTYDASADGFTITALHPIASGAQVYDSYGKKCNHRFLLNYGFAVKDNIEEDGRSPNEVWMPFDFLPNEPPMLTSAKRQYLHDSGVSSMHTRFSTCHSDVNTREGLSFVRLIVATADEFEHMVGSAPAHASPPVSLNNERRALQHLGALMTVQLYQYQTTLADDNAMLESPAIANDPYSNRAQALYFVRGEKQVCAHYQQLAHEAQRVLTQPADAIRAISRDLYEDNDDVLSCYLADVIEYLVPSNSESPDPANDEDVAASSSLGAPAVPLD</sequence>
<evidence type="ECO:0000313" key="6">
    <source>
        <dbReference type="EMBL" id="ETW07159.1"/>
    </source>
</evidence>
<dbReference type="Gene3D" id="3.90.1420.10">
    <property type="entry name" value="Rubisco LSMT, substrate-binding domain"/>
    <property type="match status" value="1"/>
</dbReference>
<name>A0A024ULH2_9STRA</name>
<dbReference type="SUPFAM" id="SSF82199">
    <property type="entry name" value="SET domain"/>
    <property type="match status" value="1"/>
</dbReference>
<dbReference type="OrthoDB" id="341421at2759"/>
<dbReference type="STRING" id="157072.A0A024ULH2"/>
<dbReference type="InterPro" id="IPR046341">
    <property type="entry name" value="SET_dom_sf"/>
</dbReference>